<dbReference type="AlphaFoldDB" id="A0A221P796"/>
<name>A0A221P796_9ACTN</name>
<evidence type="ECO:0000313" key="3">
    <source>
        <dbReference type="Proteomes" id="UP000031501"/>
    </source>
</evidence>
<dbReference type="PANTHER" id="PTHR45527">
    <property type="entry name" value="NONRIBOSOMAL PEPTIDE SYNTHETASE"/>
    <property type="match status" value="1"/>
</dbReference>
<dbReference type="GO" id="GO:0005737">
    <property type="term" value="C:cytoplasm"/>
    <property type="evidence" value="ECO:0007669"/>
    <property type="project" value="TreeGrafter"/>
</dbReference>
<sequence>MNEPERVQLAITAERSGTAPATWGQQAIWDAVAALGAEAARYNVSVGFAVEPARPRSAVLAALTEAVRHHEALRTRLRVGQDEELEQLLDAVGTVPVTVCRSATDATGQWGERLLAELAAQRFDTAAAWPIRIGLVESAGLVRHLVMVLSHTAADGGGLRRLARDVAALLDGAAPGRLWEAFPAVQPLDEAARQKSSRGRRQDAAARRYWLAKLRDGPRRIFPERAARDPDARYLHLVLHSLALLRAVDHVARTRRVSIQTVVLAAVARQISLIGGSPEVLLQVVVNNRFQPGMAQTVTTLAQEALFHVPQAGLGFADLVGRVQAGALASYRCASYDKRRLDRDIEGLRAVLPDLADHSCFVNDTREPELFRPPAPDRVPPLSEAREATVLRWGDEVPPRPHQTLALDVVDAPGAIELVVVADASRVPRSHMERLLCGVEGCIVEDALASGGV</sequence>
<dbReference type="KEGG" id="splu:LK06_031535"/>
<dbReference type="Pfam" id="PF00668">
    <property type="entry name" value="Condensation"/>
    <property type="match status" value="1"/>
</dbReference>
<dbReference type="GO" id="GO:0008610">
    <property type="term" value="P:lipid biosynthetic process"/>
    <property type="evidence" value="ECO:0007669"/>
    <property type="project" value="UniProtKB-ARBA"/>
</dbReference>
<reference evidence="2 3" key="1">
    <citation type="submission" date="2017-07" db="EMBL/GenBank/DDBJ databases">
        <title>Genome sequence of Streptomyces pluripotens MUSC 137T.</title>
        <authorList>
            <person name="Ser H.-L."/>
            <person name="Lee L.-H."/>
        </authorList>
    </citation>
    <scope>NUCLEOTIDE SEQUENCE [LARGE SCALE GENOMIC DNA]</scope>
    <source>
        <strain evidence="2 3">MUSC 137</strain>
    </source>
</reference>
<evidence type="ECO:0000313" key="2">
    <source>
        <dbReference type="EMBL" id="ASN27994.1"/>
    </source>
</evidence>
<dbReference type="EMBL" id="CP022433">
    <property type="protein sequence ID" value="ASN27994.1"/>
    <property type="molecule type" value="Genomic_DNA"/>
</dbReference>
<organism evidence="2 3">
    <name type="scientific">Streptomyces pluripotens</name>
    <dbReference type="NCBI Taxonomy" id="1355015"/>
    <lineage>
        <taxon>Bacteria</taxon>
        <taxon>Bacillati</taxon>
        <taxon>Actinomycetota</taxon>
        <taxon>Actinomycetes</taxon>
        <taxon>Kitasatosporales</taxon>
        <taxon>Streptomycetaceae</taxon>
        <taxon>Streptomyces</taxon>
    </lineage>
</organism>
<keyword evidence="3" id="KW-1185">Reference proteome</keyword>
<dbReference type="STRING" id="1355015.LK06_031535"/>
<dbReference type="Proteomes" id="UP000031501">
    <property type="component" value="Chromosome"/>
</dbReference>
<dbReference type="PANTHER" id="PTHR45527:SF1">
    <property type="entry name" value="FATTY ACID SYNTHASE"/>
    <property type="match status" value="1"/>
</dbReference>
<proteinExistence type="predicted"/>
<dbReference type="OrthoDB" id="3405520at2"/>
<dbReference type="GO" id="GO:0044550">
    <property type="term" value="P:secondary metabolite biosynthetic process"/>
    <property type="evidence" value="ECO:0007669"/>
    <property type="project" value="TreeGrafter"/>
</dbReference>
<dbReference type="GO" id="GO:0043041">
    <property type="term" value="P:amino acid activation for nonribosomal peptide biosynthetic process"/>
    <property type="evidence" value="ECO:0007669"/>
    <property type="project" value="TreeGrafter"/>
</dbReference>
<dbReference type="Gene3D" id="3.30.559.10">
    <property type="entry name" value="Chloramphenicol acetyltransferase-like domain"/>
    <property type="match status" value="1"/>
</dbReference>
<evidence type="ECO:0000259" key="1">
    <source>
        <dbReference type="Pfam" id="PF00668"/>
    </source>
</evidence>
<dbReference type="Gene3D" id="3.30.559.30">
    <property type="entry name" value="Nonribosomal peptide synthetase, condensation domain"/>
    <property type="match status" value="1"/>
</dbReference>
<feature type="domain" description="Condensation" evidence="1">
    <location>
        <begin position="18"/>
        <end position="344"/>
    </location>
</feature>
<accession>A0A221P796</accession>
<dbReference type="RefSeq" id="WP_043434718.1">
    <property type="nucleotide sequence ID" value="NZ_CP021080.1"/>
</dbReference>
<protein>
    <submittedName>
        <fullName evidence="2">Non-ribosomal peptide synthetase condensation domain protein</fullName>
    </submittedName>
</protein>
<dbReference type="GO" id="GO:0031177">
    <property type="term" value="F:phosphopantetheine binding"/>
    <property type="evidence" value="ECO:0007669"/>
    <property type="project" value="TreeGrafter"/>
</dbReference>
<dbReference type="InterPro" id="IPR001242">
    <property type="entry name" value="Condensation_dom"/>
</dbReference>
<gene>
    <name evidence="2" type="ORF">LK07_32735</name>
</gene>
<dbReference type="GO" id="GO:0003824">
    <property type="term" value="F:catalytic activity"/>
    <property type="evidence" value="ECO:0007669"/>
    <property type="project" value="InterPro"/>
</dbReference>
<dbReference type="SUPFAM" id="SSF52777">
    <property type="entry name" value="CoA-dependent acyltransferases"/>
    <property type="match status" value="2"/>
</dbReference>
<dbReference type="InterPro" id="IPR023213">
    <property type="entry name" value="CAT-like_dom_sf"/>
</dbReference>